<protein>
    <submittedName>
        <fullName evidence="1">Mitochondrial cardiolipin hydrolase-like isoform x2 protein</fullName>
    </submittedName>
</protein>
<accession>A0ABD2BJY2</accession>
<evidence type="ECO:0000313" key="1">
    <source>
        <dbReference type="EMBL" id="KAL2732945.1"/>
    </source>
</evidence>
<gene>
    <name evidence="1" type="ORF">V1477_015186</name>
</gene>
<dbReference type="AlphaFoldDB" id="A0ABD2BJY2"/>
<proteinExistence type="predicted"/>
<sequence length="231" mass="25734">MLFLASRPCHFVDLQMISAKIKESSGFRGRYILPVGKVLSPVEGPTSDATSVNRRTRTRYARMHTSAGGVACVYTYSYTYIHIKVSSCHSPRIVGLEASNEHDRVSVGVDIIILFLGVYGTIAAPYEPLTDREFRTLGNDADDDTEVVEARLPGSTNLNEKALPISRLYVIETDSLPGNQNLKERTQIRAILPGTQNLAEKSIPDYVLKRMANPENRRISSHPDFEEIPIQ</sequence>
<evidence type="ECO:0000313" key="2">
    <source>
        <dbReference type="Proteomes" id="UP001607303"/>
    </source>
</evidence>
<reference evidence="1 2" key="1">
    <citation type="journal article" date="2024" name="Ann. Entomol. Soc. Am.">
        <title>Genomic analyses of the southern and eastern yellowjacket wasps (Hymenoptera: Vespidae) reveal evolutionary signatures of social life.</title>
        <authorList>
            <person name="Catto M.A."/>
            <person name="Caine P.B."/>
            <person name="Orr S.E."/>
            <person name="Hunt B.G."/>
            <person name="Goodisman M.A.D."/>
        </authorList>
    </citation>
    <scope>NUCLEOTIDE SEQUENCE [LARGE SCALE GENOMIC DNA]</scope>
    <source>
        <strain evidence="1">232</strain>
        <tissue evidence="1">Head and thorax</tissue>
    </source>
</reference>
<keyword evidence="2" id="KW-1185">Reference proteome</keyword>
<dbReference type="EMBL" id="JAYRBN010000075">
    <property type="protein sequence ID" value="KAL2732945.1"/>
    <property type="molecule type" value="Genomic_DNA"/>
</dbReference>
<name>A0ABD2BJY2_VESMC</name>
<comment type="caution">
    <text evidence="1">The sequence shown here is derived from an EMBL/GenBank/DDBJ whole genome shotgun (WGS) entry which is preliminary data.</text>
</comment>
<organism evidence="1 2">
    <name type="scientific">Vespula maculifrons</name>
    <name type="common">Eastern yellow jacket</name>
    <name type="synonym">Wasp</name>
    <dbReference type="NCBI Taxonomy" id="7453"/>
    <lineage>
        <taxon>Eukaryota</taxon>
        <taxon>Metazoa</taxon>
        <taxon>Ecdysozoa</taxon>
        <taxon>Arthropoda</taxon>
        <taxon>Hexapoda</taxon>
        <taxon>Insecta</taxon>
        <taxon>Pterygota</taxon>
        <taxon>Neoptera</taxon>
        <taxon>Endopterygota</taxon>
        <taxon>Hymenoptera</taxon>
        <taxon>Apocrita</taxon>
        <taxon>Aculeata</taxon>
        <taxon>Vespoidea</taxon>
        <taxon>Vespidae</taxon>
        <taxon>Vespinae</taxon>
        <taxon>Vespula</taxon>
    </lineage>
</organism>
<dbReference type="Proteomes" id="UP001607303">
    <property type="component" value="Unassembled WGS sequence"/>
</dbReference>